<dbReference type="PANTHER" id="PTHR12307">
    <property type="entry name" value="PROTEIN PHOSPHATASE 1 REGULATORY SUBUNIT"/>
    <property type="match status" value="1"/>
</dbReference>
<dbReference type="HOGENOM" id="CLU_014459_1_1_1"/>
<dbReference type="Pfam" id="PF03370">
    <property type="entry name" value="CBM_21"/>
    <property type="match status" value="1"/>
</dbReference>
<dbReference type="PROSITE" id="PS51159">
    <property type="entry name" value="CBM21"/>
    <property type="match status" value="1"/>
</dbReference>
<evidence type="ECO:0000313" key="3">
    <source>
        <dbReference type="EMBL" id="KIM88242.1"/>
    </source>
</evidence>
<protein>
    <submittedName>
        <fullName evidence="3">Carbohydrate-binding module family 21 protein</fullName>
    </submittedName>
</protein>
<dbReference type="STRING" id="765440.A0A0C3CET4"/>
<dbReference type="OrthoDB" id="1881at2759"/>
<evidence type="ECO:0000256" key="1">
    <source>
        <dbReference type="SAM" id="MobiDB-lite"/>
    </source>
</evidence>
<feature type="region of interest" description="Disordered" evidence="1">
    <location>
        <begin position="1"/>
        <end position="69"/>
    </location>
</feature>
<feature type="region of interest" description="Disordered" evidence="1">
    <location>
        <begin position="400"/>
        <end position="524"/>
    </location>
</feature>
<dbReference type="PANTHER" id="PTHR12307:SF36">
    <property type="entry name" value="GLYCOGEN-BINDING SUBUNIT 76A"/>
    <property type="match status" value="1"/>
</dbReference>
<dbReference type="InParanoid" id="A0A0C3CET4"/>
<dbReference type="Proteomes" id="UP000054166">
    <property type="component" value="Unassembled WGS sequence"/>
</dbReference>
<dbReference type="Gene3D" id="2.60.40.2440">
    <property type="entry name" value="Carbohydrate binding type-21 domain"/>
    <property type="match status" value="1"/>
</dbReference>
<reference evidence="3 4" key="1">
    <citation type="submission" date="2014-04" db="EMBL/GenBank/DDBJ databases">
        <authorList>
            <consortium name="DOE Joint Genome Institute"/>
            <person name="Kuo A."/>
            <person name="Tarkka M."/>
            <person name="Buscot F."/>
            <person name="Kohler A."/>
            <person name="Nagy L.G."/>
            <person name="Floudas D."/>
            <person name="Copeland A."/>
            <person name="Barry K.W."/>
            <person name="Cichocki N."/>
            <person name="Veneault-Fourrey C."/>
            <person name="LaButti K."/>
            <person name="Lindquist E.A."/>
            <person name="Lipzen A."/>
            <person name="Lundell T."/>
            <person name="Morin E."/>
            <person name="Murat C."/>
            <person name="Sun H."/>
            <person name="Tunlid A."/>
            <person name="Henrissat B."/>
            <person name="Grigoriev I.V."/>
            <person name="Hibbett D.S."/>
            <person name="Martin F."/>
            <person name="Nordberg H.P."/>
            <person name="Cantor M.N."/>
            <person name="Hua S.X."/>
        </authorList>
    </citation>
    <scope>NUCLEOTIDE SEQUENCE [LARGE SCALE GENOMIC DNA]</scope>
    <source>
        <strain evidence="3 4">F 1598</strain>
    </source>
</reference>
<evidence type="ECO:0000313" key="4">
    <source>
        <dbReference type="Proteomes" id="UP000054166"/>
    </source>
</evidence>
<organism evidence="3 4">
    <name type="scientific">Piloderma croceum (strain F 1598)</name>
    <dbReference type="NCBI Taxonomy" id="765440"/>
    <lineage>
        <taxon>Eukaryota</taxon>
        <taxon>Fungi</taxon>
        <taxon>Dikarya</taxon>
        <taxon>Basidiomycota</taxon>
        <taxon>Agaricomycotina</taxon>
        <taxon>Agaricomycetes</taxon>
        <taxon>Agaricomycetidae</taxon>
        <taxon>Atheliales</taxon>
        <taxon>Atheliaceae</taxon>
        <taxon>Piloderma</taxon>
    </lineage>
</organism>
<feature type="region of interest" description="Disordered" evidence="1">
    <location>
        <begin position="214"/>
        <end position="235"/>
    </location>
</feature>
<proteinExistence type="predicted"/>
<reference evidence="4" key="2">
    <citation type="submission" date="2015-01" db="EMBL/GenBank/DDBJ databases">
        <title>Evolutionary Origins and Diversification of the Mycorrhizal Mutualists.</title>
        <authorList>
            <consortium name="DOE Joint Genome Institute"/>
            <consortium name="Mycorrhizal Genomics Consortium"/>
            <person name="Kohler A."/>
            <person name="Kuo A."/>
            <person name="Nagy L.G."/>
            <person name="Floudas D."/>
            <person name="Copeland A."/>
            <person name="Barry K.W."/>
            <person name="Cichocki N."/>
            <person name="Veneault-Fourrey C."/>
            <person name="LaButti K."/>
            <person name="Lindquist E.A."/>
            <person name="Lipzen A."/>
            <person name="Lundell T."/>
            <person name="Morin E."/>
            <person name="Murat C."/>
            <person name="Riley R."/>
            <person name="Ohm R."/>
            <person name="Sun H."/>
            <person name="Tunlid A."/>
            <person name="Henrissat B."/>
            <person name="Grigoriev I.V."/>
            <person name="Hibbett D.S."/>
            <person name="Martin F."/>
        </authorList>
    </citation>
    <scope>NUCLEOTIDE SEQUENCE [LARGE SCALE GENOMIC DNA]</scope>
    <source>
        <strain evidence="4">F 1598</strain>
    </source>
</reference>
<gene>
    <name evidence="3" type="ORF">PILCRDRAFT_3274</name>
</gene>
<dbReference type="InterPro" id="IPR038175">
    <property type="entry name" value="CBM21_dom_sf"/>
</dbReference>
<dbReference type="GO" id="GO:0008157">
    <property type="term" value="F:protein phosphatase 1 binding"/>
    <property type="evidence" value="ECO:0007669"/>
    <property type="project" value="TreeGrafter"/>
</dbReference>
<feature type="compositionally biased region" description="Low complexity" evidence="1">
    <location>
        <begin position="440"/>
        <end position="451"/>
    </location>
</feature>
<feature type="compositionally biased region" description="Polar residues" evidence="1">
    <location>
        <begin position="470"/>
        <end position="492"/>
    </location>
</feature>
<dbReference type="EMBL" id="KN832977">
    <property type="protein sequence ID" value="KIM88242.1"/>
    <property type="molecule type" value="Genomic_DNA"/>
</dbReference>
<dbReference type="GO" id="GO:2001069">
    <property type="term" value="F:glycogen binding"/>
    <property type="evidence" value="ECO:0007669"/>
    <property type="project" value="TreeGrafter"/>
</dbReference>
<dbReference type="GO" id="GO:0000164">
    <property type="term" value="C:protein phosphatase type 1 complex"/>
    <property type="evidence" value="ECO:0007669"/>
    <property type="project" value="TreeGrafter"/>
</dbReference>
<feature type="compositionally biased region" description="Polar residues" evidence="1">
    <location>
        <begin position="501"/>
        <end position="522"/>
    </location>
</feature>
<sequence length="551" mass="59927">MPYAGPNGPSTSPRIRNHRRSYSFSDEKGPGAFTSLGALPKNQHKATPKKPPAFHFKGDDDDSPEDDQHFAPLSIVTRNLCPLHDERAPANDQSCPSKGEPTAPATVLFPKSSPLSPTLEGMPQLTPSTPLRHPMLSRGTLDPVLLSNGKPLKSLLKSRSPSISSSPDGLRSMHLRVQSAPTTPNLSKNVRFPEKKEDGLESVRVFHLKARPASLSQGCDDTETETETEPSQFPFPRYGINTSGHGRYPLAFGVDNFTPGVTSTIPVANPPPDANIHFESAAFVQPEAPFAPHLTGIILVLNVAYEKHVAVRFTLDEWQTTIEVRARYVVSVQCLPWEMTHNQTLGDAIGLQERVLWFVGRYTATGDGGGEWWDNNSGLNYRVGFKVAAGKGRDRIGRTISAPGRFLATPQPTKGPAPTISQPSYSRTPFPRPPQRETKSSSSNNAAPSYPGQLVEPRSNGTLQWPWAFDSNSDSDSPSGFGTGSESNSPQLHFSPRDMTPPTSSFDSYSGSPQPRSGTSSPKIIDTDLDHLYDAFVKQWCFAQSPIPGLG</sequence>
<dbReference type="AlphaFoldDB" id="A0A0C3CET4"/>
<dbReference type="GO" id="GO:0005979">
    <property type="term" value="P:regulation of glycogen biosynthetic process"/>
    <property type="evidence" value="ECO:0007669"/>
    <property type="project" value="TreeGrafter"/>
</dbReference>
<evidence type="ECO:0000259" key="2">
    <source>
        <dbReference type="PROSITE" id="PS51159"/>
    </source>
</evidence>
<dbReference type="InterPro" id="IPR005036">
    <property type="entry name" value="CBM21_dom"/>
</dbReference>
<feature type="domain" description="CBM21" evidence="2">
    <location>
        <begin position="268"/>
        <end position="384"/>
    </location>
</feature>
<dbReference type="InterPro" id="IPR050782">
    <property type="entry name" value="PP1_regulatory_subunit_3"/>
</dbReference>
<name>A0A0C3CET4_PILCF</name>
<keyword evidence="4" id="KW-1185">Reference proteome</keyword>
<accession>A0A0C3CET4</accession>